<name>A0A8I2YR72_9AGAM</name>
<accession>A0A8I2YR72</accession>
<dbReference type="AlphaFoldDB" id="A0A8I2YR72"/>
<comment type="caution">
    <text evidence="2">The sequence shown here is derived from an EMBL/GenBank/DDBJ whole genome shotgun (WGS) entry which is preliminary data.</text>
</comment>
<keyword evidence="3" id="KW-1185">Reference proteome</keyword>
<evidence type="ECO:0000313" key="3">
    <source>
        <dbReference type="Proteomes" id="UP000683000"/>
    </source>
</evidence>
<feature type="compositionally biased region" description="Polar residues" evidence="1">
    <location>
        <begin position="241"/>
        <end position="290"/>
    </location>
</feature>
<proteinExistence type="predicted"/>
<dbReference type="EMBL" id="JAGFBS010000012">
    <property type="protein sequence ID" value="KAG6376362.1"/>
    <property type="molecule type" value="Genomic_DNA"/>
</dbReference>
<feature type="compositionally biased region" description="Polar residues" evidence="1">
    <location>
        <begin position="203"/>
        <end position="212"/>
    </location>
</feature>
<evidence type="ECO:0000256" key="1">
    <source>
        <dbReference type="SAM" id="MobiDB-lite"/>
    </source>
</evidence>
<feature type="compositionally biased region" description="Polar residues" evidence="1">
    <location>
        <begin position="159"/>
        <end position="171"/>
    </location>
</feature>
<protein>
    <submittedName>
        <fullName evidence="2">Uncharacterized protein</fullName>
    </submittedName>
</protein>
<reference evidence="2" key="1">
    <citation type="submission" date="2021-03" db="EMBL/GenBank/DDBJ databases">
        <title>Evolutionary innovations through gain and loss of genes in the ectomycorrhizal Boletales.</title>
        <authorList>
            <person name="Wu G."/>
            <person name="Miyauchi S."/>
            <person name="Morin E."/>
            <person name="Yang Z.-L."/>
            <person name="Xu J."/>
            <person name="Martin F.M."/>
        </authorList>
    </citation>
    <scope>NUCLEOTIDE SEQUENCE</scope>
    <source>
        <strain evidence="2">BR01</strain>
    </source>
</reference>
<feature type="region of interest" description="Disordered" evidence="1">
    <location>
        <begin position="149"/>
        <end position="314"/>
    </location>
</feature>
<dbReference type="OrthoDB" id="2535391at2759"/>
<organism evidence="2 3">
    <name type="scientific">Boletus reticuloceps</name>
    <dbReference type="NCBI Taxonomy" id="495285"/>
    <lineage>
        <taxon>Eukaryota</taxon>
        <taxon>Fungi</taxon>
        <taxon>Dikarya</taxon>
        <taxon>Basidiomycota</taxon>
        <taxon>Agaricomycotina</taxon>
        <taxon>Agaricomycetes</taxon>
        <taxon>Agaricomycetidae</taxon>
        <taxon>Boletales</taxon>
        <taxon>Boletineae</taxon>
        <taxon>Boletaceae</taxon>
        <taxon>Boletoideae</taxon>
        <taxon>Boletus</taxon>
    </lineage>
</organism>
<sequence length="314" mass="34615">MYAPTLVRLVPHTPNLLDRSTHVRLVPLLTSRNRLPFCDLRSITKRTQVAEKGYRDPTERTSIVSQQGIRYGPSPRAVCAYEPQREATLGRRTRSKQQRQDKLEPEIHPNTGGSIASYSPARGTPHLQSTRAVRARIHDRQTWQYAYHGEDNSRVGPSYPTNGQQSASVRQPQLLHINHGMMAPPPPPSQGKRSRAATARLQIEQSMETAMSQDLGPQRTTEISDSMGPPPTPQRPFSAAPRTSSRVPTHNATHQTSSALQTNRFIPSSSHNRTFSGFTPAVTSTGTTPAGNVGKASGGNRMPFMPQSSSGFRR</sequence>
<dbReference type="Proteomes" id="UP000683000">
    <property type="component" value="Unassembled WGS sequence"/>
</dbReference>
<feature type="compositionally biased region" description="Basic and acidic residues" evidence="1">
    <location>
        <begin position="98"/>
        <end position="107"/>
    </location>
</feature>
<feature type="region of interest" description="Disordered" evidence="1">
    <location>
        <begin position="87"/>
        <end position="129"/>
    </location>
</feature>
<gene>
    <name evidence="2" type="ORF">JVT61DRAFT_2346</name>
</gene>
<evidence type="ECO:0000313" key="2">
    <source>
        <dbReference type="EMBL" id="KAG6376362.1"/>
    </source>
</evidence>